<evidence type="ECO:0000313" key="2">
    <source>
        <dbReference type="Proteomes" id="UP000481861"/>
    </source>
</evidence>
<protein>
    <submittedName>
        <fullName evidence="1">Uncharacterized protein</fullName>
    </submittedName>
</protein>
<sequence>MDTLIFPPYINACHACRDHVFQRFIDSRDQHEASIRETSRTTIDGTRRLRGQQPYRLSQRAIQNRQNNHNIGRLCPCGKKPKQPLPPGEEYISYCMSCMGVKVYHANLPQNLTEAVVMGRTQTRTHKSRVHKAARSSRYRVNIERAWLEQDDLMGGWG</sequence>
<dbReference type="OrthoDB" id="3800213at2759"/>
<keyword evidence="2" id="KW-1185">Reference proteome</keyword>
<dbReference type="EMBL" id="JAADJZ010000018">
    <property type="protein sequence ID" value="KAF2868862.1"/>
    <property type="molecule type" value="Genomic_DNA"/>
</dbReference>
<comment type="caution">
    <text evidence="1">The sequence shown here is derived from an EMBL/GenBank/DDBJ whole genome shotgun (WGS) entry which is preliminary data.</text>
</comment>
<accession>A0A7C8MBD1</accession>
<proteinExistence type="predicted"/>
<gene>
    <name evidence="1" type="ORF">BDV95DRAFT_579517</name>
</gene>
<dbReference type="Proteomes" id="UP000481861">
    <property type="component" value="Unassembled WGS sequence"/>
</dbReference>
<organism evidence="1 2">
    <name type="scientific">Massariosphaeria phaeospora</name>
    <dbReference type="NCBI Taxonomy" id="100035"/>
    <lineage>
        <taxon>Eukaryota</taxon>
        <taxon>Fungi</taxon>
        <taxon>Dikarya</taxon>
        <taxon>Ascomycota</taxon>
        <taxon>Pezizomycotina</taxon>
        <taxon>Dothideomycetes</taxon>
        <taxon>Pleosporomycetidae</taxon>
        <taxon>Pleosporales</taxon>
        <taxon>Pleosporales incertae sedis</taxon>
        <taxon>Massariosphaeria</taxon>
    </lineage>
</organism>
<dbReference type="AlphaFoldDB" id="A0A7C8MBD1"/>
<evidence type="ECO:0000313" key="1">
    <source>
        <dbReference type="EMBL" id="KAF2868862.1"/>
    </source>
</evidence>
<name>A0A7C8MBD1_9PLEO</name>
<reference evidence="1 2" key="1">
    <citation type="submission" date="2020-01" db="EMBL/GenBank/DDBJ databases">
        <authorList>
            <consortium name="DOE Joint Genome Institute"/>
            <person name="Haridas S."/>
            <person name="Albert R."/>
            <person name="Binder M."/>
            <person name="Bloem J."/>
            <person name="Labutti K."/>
            <person name="Salamov A."/>
            <person name="Andreopoulos B."/>
            <person name="Baker S.E."/>
            <person name="Barry K."/>
            <person name="Bills G."/>
            <person name="Bluhm B.H."/>
            <person name="Cannon C."/>
            <person name="Castanera R."/>
            <person name="Culley D.E."/>
            <person name="Daum C."/>
            <person name="Ezra D."/>
            <person name="Gonzalez J.B."/>
            <person name="Henrissat B."/>
            <person name="Kuo A."/>
            <person name="Liang C."/>
            <person name="Lipzen A."/>
            <person name="Lutzoni F."/>
            <person name="Magnuson J."/>
            <person name="Mondo S."/>
            <person name="Nolan M."/>
            <person name="Ohm R."/>
            <person name="Pangilinan J."/>
            <person name="Park H.-J.H."/>
            <person name="Ramirez L."/>
            <person name="Alfaro M."/>
            <person name="Sun H."/>
            <person name="Tritt A."/>
            <person name="Yoshinaga Y."/>
            <person name="Zwiers L.-H.L."/>
            <person name="Turgeon B.G."/>
            <person name="Goodwin S.B."/>
            <person name="Spatafora J.W."/>
            <person name="Crous P.W."/>
            <person name="Grigoriev I.V."/>
        </authorList>
    </citation>
    <scope>NUCLEOTIDE SEQUENCE [LARGE SCALE GENOMIC DNA]</scope>
    <source>
        <strain evidence="1 2">CBS 611.86</strain>
    </source>
</reference>